<keyword evidence="1" id="KW-0472">Membrane</keyword>
<dbReference type="Pfam" id="PF07995">
    <property type="entry name" value="GSDH"/>
    <property type="match status" value="1"/>
</dbReference>
<evidence type="ECO:0000313" key="4">
    <source>
        <dbReference type="Proteomes" id="UP000095767"/>
    </source>
</evidence>
<dbReference type="InterPro" id="IPR011041">
    <property type="entry name" value="Quinoprot_gluc/sorb_DH_b-prop"/>
</dbReference>
<keyword evidence="1" id="KW-0812">Transmembrane</keyword>
<dbReference type="InterPro" id="IPR011042">
    <property type="entry name" value="6-blade_b-propeller_TolB-like"/>
</dbReference>
<protein>
    <submittedName>
        <fullName evidence="3">HIPL1 protein</fullName>
    </submittedName>
</protein>
<keyword evidence="4" id="KW-1185">Reference proteome</keyword>
<dbReference type="Gene3D" id="2.120.10.30">
    <property type="entry name" value="TolB, C-terminal domain"/>
    <property type="match status" value="1"/>
</dbReference>
<dbReference type="SUPFAM" id="SSF50952">
    <property type="entry name" value="Soluble quinoprotein glucose dehydrogenase"/>
    <property type="match status" value="1"/>
</dbReference>
<name>A0A1E5WCR9_9POAL</name>
<dbReference type="AlphaFoldDB" id="A0A1E5WCR9"/>
<sequence>LGEGLSFCGYYSGMISCCNADDDAALRERFMDMNVSDPDCAAIAKAILCEACSPSPLLADPATTRSLPLMCAAAAAATSLSSPAHRDPSGIQEEGTMCLERLATGSYLGLVPLPHPDASGRAFLYTQDGKVWLASIPARGTGAALRVGDSPFLHLTHLVGRDAALGLGLMGVALHPRFTSSGRLFFSYTAGRCSAAQKNGSRPCQYELVVAELSASRGGDDHTKVAHADASEVRRIFTMRVPQPRTSSYSKSEQRHGGGQILIGPADGYLYLVTGHGEATDEMPFLGKIIRFDIDGQSPKPEIVAVGLSNPRGCSFDSDRPSDLYCANVDQQQGEQVLLISNMGANHSSSSARARVSLVVDHGLPAAGTAPSILGGVVYRGSANPWLNGRYIYMYSSDAWDAVETPARGGGRYAAARIPNVRCSAGGTPMPCAGGGSSVLSLLGEDNSKDAFVLATGGVFRVAAPGLCGAPPPASPPPQSKQAGLVWQLLLGAFSLVFAFFLVWSMMFGGGGGAQCCGNIFCCIWNCGRANNNNN</sequence>
<dbReference type="Proteomes" id="UP000095767">
    <property type="component" value="Unassembled WGS sequence"/>
</dbReference>
<feature type="domain" description="Glucose/Sorbosone dehydrogenase" evidence="2">
    <location>
        <begin position="168"/>
        <end position="319"/>
    </location>
</feature>
<dbReference type="STRING" id="888268.A0A1E5WCR9"/>
<feature type="non-terminal residue" evidence="3">
    <location>
        <position position="1"/>
    </location>
</feature>
<organism evidence="3 4">
    <name type="scientific">Dichanthelium oligosanthes</name>
    <dbReference type="NCBI Taxonomy" id="888268"/>
    <lineage>
        <taxon>Eukaryota</taxon>
        <taxon>Viridiplantae</taxon>
        <taxon>Streptophyta</taxon>
        <taxon>Embryophyta</taxon>
        <taxon>Tracheophyta</taxon>
        <taxon>Spermatophyta</taxon>
        <taxon>Magnoliopsida</taxon>
        <taxon>Liliopsida</taxon>
        <taxon>Poales</taxon>
        <taxon>Poaceae</taxon>
        <taxon>PACMAD clade</taxon>
        <taxon>Panicoideae</taxon>
        <taxon>Panicodae</taxon>
        <taxon>Paniceae</taxon>
        <taxon>Dichantheliinae</taxon>
        <taxon>Dichanthelium</taxon>
    </lineage>
</organism>
<proteinExistence type="predicted"/>
<comment type="caution">
    <text evidence="3">The sequence shown here is derived from an EMBL/GenBank/DDBJ whole genome shotgun (WGS) entry which is preliminary data.</text>
</comment>
<gene>
    <name evidence="3" type="ORF">BAE44_0003948</name>
</gene>
<dbReference type="PANTHER" id="PTHR19328:SF13">
    <property type="entry name" value="HIPL1 PROTEIN"/>
    <property type="match status" value="1"/>
</dbReference>
<accession>A0A1E5WCR9</accession>
<dbReference type="OrthoDB" id="687332at2759"/>
<reference evidence="3 4" key="1">
    <citation type="submission" date="2016-09" db="EMBL/GenBank/DDBJ databases">
        <title>The draft genome of Dichanthelium oligosanthes: A C3 panicoid grass species.</title>
        <authorList>
            <person name="Studer A.J."/>
            <person name="Schnable J.C."/>
            <person name="Brutnell T.P."/>
        </authorList>
    </citation>
    <scope>NUCLEOTIDE SEQUENCE [LARGE SCALE GENOMIC DNA]</scope>
    <source>
        <strain evidence="4">cv. Kellogg 1175</strain>
        <tissue evidence="3">Leaf</tissue>
    </source>
</reference>
<evidence type="ECO:0000256" key="1">
    <source>
        <dbReference type="SAM" id="Phobius"/>
    </source>
</evidence>
<dbReference type="PANTHER" id="PTHR19328">
    <property type="entry name" value="HEDGEHOG-INTERACTING PROTEIN"/>
    <property type="match status" value="1"/>
</dbReference>
<dbReference type="EMBL" id="LWDX02013440">
    <property type="protein sequence ID" value="OEL35028.1"/>
    <property type="molecule type" value="Genomic_DNA"/>
</dbReference>
<dbReference type="InterPro" id="IPR012938">
    <property type="entry name" value="Glc/Sorbosone_DH"/>
</dbReference>
<evidence type="ECO:0000259" key="2">
    <source>
        <dbReference type="Pfam" id="PF07995"/>
    </source>
</evidence>
<feature type="transmembrane region" description="Helical" evidence="1">
    <location>
        <begin position="485"/>
        <end position="504"/>
    </location>
</feature>
<keyword evidence="1" id="KW-1133">Transmembrane helix</keyword>
<evidence type="ECO:0000313" key="3">
    <source>
        <dbReference type="EMBL" id="OEL35028.1"/>
    </source>
</evidence>